<gene>
    <name evidence="3" type="ORF">SAMN05444371_0394</name>
</gene>
<keyword evidence="4" id="KW-1185">Reference proteome</keyword>
<feature type="chain" id="PRO_5012229387" evidence="2">
    <location>
        <begin position="21"/>
        <end position="263"/>
    </location>
</feature>
<keyword evidence="1 2" id="KW-0732">Signal</keyword>
<proteinExistence type="predicted"/>
<dbReference type="SUPFAM" id="SSF50960">
    <property type="entry name" value="TolB, C-terminal domain"/>
    <property type="match status" value="1"/>
</dbReference>
<evidence type="ECO:0000256" key="2">
    <source>
        <dbReference type="SAM" id="SignalP"/>
    </source>
</evidence>
<dbReference type="Proteomes" id="UP000184498">
    <property type="component" value="Unassembled WGS sequence"/>
</dbReference>
<dbReference type="InterPro" id="IPR026444">
    <property type="entry name" value="Secre_tail"/>
</dbReference>
<protein>
    <submittedName>
        <fullName evidence="3">Por secretion system C-terminal sorting domain-containing protein</fullName>
    </submittedName>
</protein>
<accession>A0A1M6NFX4</accession>
<evidence type="ECO:0000256" key="1">
    <source>
        <dbReference type="ARBA" id="ARBA00022729"/>
    </source>
</evidence>
<dbReference type="EMBL" id="FRAM01000001">
    <property type="protein sequence ID" value="SHJ94506.1"/>
    <property type="molecule type" value="Genomic_DNA"/>
</dbReference>
<evidence type="ECO:0000313" key="3">
    <source>
        <dbReference type="EMBL" id="SHJ94506.1"/>
    </source>
</evidence>
<dbReference type="NCBIfam" id="TIGR04183">
    <property type="entry name" value="Por_Secre_tail"/>
    <property type="match status" value="1"/>
</dbReference>
<dbReference type="RefSeq" id="WP_072996174.1">
    <property type="nucleotide sequence ID" value="NZ_FRAM01000001.1"/>
</dbReference>
<reference evidence="4" key="1">
    <citation type="submission" date="2016-11" db="EMBL/GenBank/DDBJ databases">
        <authorList>
            <person name="Varghese N."/>
            <person name="Submissions S."/>
        </authorList>
    </citation>
    <scope>NUCLEOTIDE SEQUENCE [LARGE SCALE GENOMIC DNA]</scope>
    <source>
        <strain evidence="4">DSM 18016</strain>
    </source>
</reference>
<dbReference type="OrthoDB" id="1425128at2"/>
<dbReference type="AlphaFoldDB" id="A0A1M6NFX4"/>
<sequence length="263" mass="27699">MKKLLFSLMIAGFSAVTVSAQSKVWNFSDTSKFTAGAISSSTTIDGLTFEPVGSNLTIATNNLATFTDLFAPTQRLQFGGNSYAGSDNPAEGVTSMPTRRYVKFSVPGAGTIKLWARGGGANRSLLISDGAGKVLKSFPFASNANTDLPTFEYSYTGSAGTILISTGAGDNSLYKIEYIDGATMAANDIKSNIQAKVFSSGNRIFLSGLDSINTQVDVYSANGSLVKTLKTASDMSFDIAAKGIYIVNLKSVAGEKSVKVMMR</sequence>
<organism evidence="3 4">
    <name type="scientific">Epilithonimonas mollis</name>
    <dbReference type="NCBI Taxonomy" id="216903"/>
    <lineage>
        <taxon>Bacteria</taxon>
        <taxon>Pseudomonadati</taxon>
        <taxon>Bacteroidota</taxon>
        <taxon>Flavobacteriia</taxon>
        <taxon>Flavobacteriales</taxon>
        <taxon>Weeksellaceae</taxon>
        <taxon>Chryseobacterium group</taxon>
        <taxon>Epilithonimonas</taxon>
    </lineage>
</organism>
<evidence type="ECO:0000313" key="4">
    <source>
        <dbReference type="Proteomes" id="UP000184498"/>
    </source>
</evidence>
<name>A0A1M6NFX4_9FLAO</name>
<feature type="signal peptide" evidence="2">
    <location>
        <begin position="1"/>
        <end position="20"/>
    </location>
</feature>